<organism evidence="4">
    <name type="scientific">Amphimedon queenslandica</name>
    <name type="common">Sponge</name>
    <dbReference type="NCBI Taxonomy" id="400682"/>
    <lineage>
        <taxon>Eukaryota</taxon>
        <taxon>Metazoa</taxon>
        <taxon>Porifera</taxon>
        <taxon>Demospongiae</taxon>
        <taxon>Heteroscleromorpha</taxon>
        <taxon>Haplosclerida</taxon>
        <taxon>Niphatidae</taxon>
        <taxon>Amphimedon</taxon>
    </lineage>
</organism>
<evidence type="ECO:0000256" key="2">
    <source>
        <dbReference type="SAM" id="Phobius"/>
    </source>
</evidence>
<name>A0A1X7TWB3_AMPQE</name>
<feature type="compositionally biased region" description="Low complexity" evidence="1">
    <location>
        <begin position="439"/>
        <end position="457"/>
    </location>
</feature>
<reference evidence="4" key="1">
    <citation type="submission" date="2017-05" db="UniProtKB">
        <authorList>
            <consortium name="EnsemblMetazoa"/>
        </authorList>
    </citation>
    <scope>IDENTIFICATION</scope>
</reference>
<feature type="compositionally biased region" description="Polar residues" evidence="1">
    <location>
        <begin position="531"/>
        <end position="540"/>
    </location>
</feature>
<evidence type="ECO:0000256" key="3">
    <source>
        <dbReference type="SAM" id="SignalP"/>
    </source>
</evidence>
<feature type="region of interest" description="Disordered" evidence="1">
    <location>
        <begin position="531"/>
        <end position="587"/>
    </location>
</feature>
<feature type="chain" id="PRO_5012598093" description="Fibronectin type-III domain-containing protein" evidence="3">
    <location>
        <begin position="20"/>
        <end position="1363"/>
    </location>
</feature>
<sequence length="1363" mass="147663">MINSEVAVLLFIFIIVSLAVDGAVITVPPAPVTVPPFTTATFTCEGTGDVLNWLVQSAVLTGSIAQQRQITVTTTTVNNTIFLSVLTVNAIPDNDGLGIGCEVISYNLSNPFNPFDRVISNSELTIRGVSSVEDLLFNFSSTNSLIITWSPPVYFSNDIPIDSPVSYEIQVIIGDERSIEDTITTNTNIVEVYNITQCDTFSVSVTAHVDQYTSNNETKENYEITKEVEKEVINNINPAYGQVLQVENQRPIVKTDVNPAYETLTAKHNHMDYETVCATLSCLIFDLFQSSYSVMAKKTLISFIIMGLIIYGTKAAGTTPPLQSTVIASPTVTETPGTETPSLTTGKITNDANILIVVAGTVGGIVVIILFIIIIIIRAMISFDKRKKEKIEISKRSEIAISQQSQAEPNDYQEFYLTVIESPKSEGPMNQCDQHLTSTTTQETTFKDSISSTTSNDTIHDTEYTTDPPVRVNVSNDNATATVAPTYASIAKTDTTVPPADDQTVEYNTITGDIYKRGGVKFCHHDNASNIVTGDLNSTTSEDEVAADLSDSPTTYNNSDTTSDPVSKCSAESPQASSNGYTYSKAKEESHTKGASSLCVTPPVEQPKDDVSVGPTSVTVPIYETASFTCEGTGNVLNWLVHSATLTESIKQQRDISVITTNEGGSLSSIFNITGLPVNNGIGIGCHIVSYPPFEQVFSNTGATLTIRGISPVEDIQWSNDDQLLSWSPPSFYSDDIFLGGYSITTYNVLVNGISYINTTDTSVWLNTTGLPCTNVTVSITASIGQYVSQGREYNFSIATNRTIYKKSITMTFNESSQAFVANLTTLIHSNVSCKYTIVSRVYPNEGMEKSTQLVEANGKEKIFSYGMAGLKTCTNYTAHIKTYENTTVCVVQFSTYNVQDVLVSTEGNGSVSVRCVFVSGSTADGCHVIFTDTSNGRNESLTILGSDNNKTIYLSYSRTYNVIAHDIIDNGSIAPWTCVQPKKFNVTIIPSIISTTNSVDSMSSNINDVLMSPLPSPTDITEGTDDGPSPGSETGSNSKFYIISGVISGASLLVILIVILIGVALLLMCKRRAQVVSDSGIATCHQPQAVMSHYEIHDPNGSVAIDMSNDERSSAPTTEPVQRNIVDHYPTDKLLAIKRQKLNISSPSHSIGSVDSPSNSTTVIQHDDETTGNTGPTVTLSSNTATYADIGRRTDTANVHVPPPTVERVEYAYVAGDISKSGEVNTYKVEGICDEDSKVSSDFVIKHSAVAVSNTDSPQASPFEVEQSKDDSSSRWFEYLFDGNNESTPLPVWIFPHQPHRDNNIAAATSTQDGEKIILCYDDLAIMPLENLDDTSGVMIIPCRQLQQLEVEEEINIEVSVC</sequence>
<evidence type="ECO:0000313" key="4">
    <source>
        <dbReference type="EnsemblMetazoa" id="Aqu2.1.19223_001"/>
    </source>
</evidence>
<feature type="signal peptide" evidence="3">
    <location>
        <begin position="1"/>
        <end position="19"/>
    </location>
</feature>
<evidence type="ECO:0000256" key="1">
    <source>
        <dbReference type="SAM" id="MobiDB-lite"/>
    </source>
</evidence>
<feature type="compositionally biased region" description="Polar residues" evidence="1">
    <location>
        <begin position="551"/>
        <end position="582"/>
    </location>
</feature>
<dbReference type="InParanoid" id="A0A1X7TWB3"/>
<feature type="transmembrane region" description="Helical" evidence="2">
    <location>
        <begin position="1041"/>
        <end position="1069"/>
    </location>
</feature>
<feature type="region of interest" description="Disordered" evidence="1">
    <location>
        <begin position="1015"/>
        <end position="1035"/>
    </location>
</feature>
<feature type="region of interest" description="Disordered" evidence="1">
    <location>
        <begin position="439"/>
        <end position="474"/>
    </location>
</feature>
<keyword evidence="3" id="KW-0732">Signal</keyword>
<dbReference type="EnsemblMetazoa" id="Aqu2.1.19223_001">
    <property type="protein sequence ID" value="Aqu2.1.19223_001"/>
    <property type="gene ID" value="Aqu2.1.19223"/>
</dbReference>
<feature type="transmembrane region" description="Helical" evidence="2">
    <location>
        <begin position="354"/>
        <end position="381"/>
    </location>
</feature>
<protein>
    <recommendedName>
        <fullName evidence="5">Fibronectin type-III domain-containing protein</fullName>
    </recommendedName>
</protein>
<evidence type="ECO:0008006" key="5">
    <source>
        <dbReference type="Google" id="ProtNLM"/>
    </source>
</evidence>
<keyword evidence="2" id="KW-0472">Membrane</keyword>
<proteinExistence type="predicted"/>
<keyword evidence="2" id="KW-0812">Transmembrane</keyword>
<accession>A0A1X7TWB3</accession>
<keyword evidence="2" id="KW-1133">Transmembrane helix</keyword>